<evidence type="ECO:0000313" key="3">
    <source>
        <dbReference type="Proteomes" id="UP000683417"/>
    </source>
</evidence>
<dbReference type="EMBL" id="CAJHIT010000002">
    <property type="protein sequence ID" value="CAD6499363.1"/>
    <property type="molecule type" value="Genomic_DNA"/>
</dbReference>
<evidence type="ECO:0000256" key="1">
    <source>
        <dbReference type="SAM" id="SignalP"/>
    </source>
</evidence>
<name>A0A9W4CVJ3_BLUGR</name>
<reference evidence="2" key="1">
    <citation type="submission" date="2020-10" db="EMBL/GenBank/DDBJ databases">
        <authorList>
            <person name="Muller C M."/>
        </authorList>
    </citation>
    <scope>NUCLEOTIDE SEQUENCE</scope>
    <source>
        <strain evidence="2">THUN-12</strain>
    </source>
</reference>
<accession>A0A9W4CVJ3</accession>
<proteinExistence type="predicted"/>
<protein>
    <submittedName>
        <fullName evidence="2">BgTH12-03481</fullName>
    </submittedName>
</protein>
<dbReference type="AlphaFoldDB" id="A0A9W4CVJ3"/>
<organism evidence="2 3">
    <name type="scientific">Blumeria graminis f. sp. triticale</name>
    <dbReference type="NCBI Taxonomy" id="1689686"/>
    <lineage>
        <taxon>Eukaryota</taxon>
        <taxon>Fungi</taxon>
        <taxon>Dikarya</taxon>
        <taxon>Ascomycota</taxon>
        <taxon>Pezizomycotina</taxon>
        <taxon>Leotiomycetes</taxon>
        <taxon>Erysiphales</taxon>
        <taxon>Erysiphaceae</taxon>
        <taxon>Blumeria</taxon>
    </lineage>
</organism>
<feature type="chain" id="PRO_5040839704" evidence="1">
    <location>
        <begin position="25"/>
        <end position="50"/>
    </location>
</feature>
<dbReference type="Proteomes" id="UP000683417">
    <property type="component" value="Unassembled WGS sequence"/>
</dbReference>
<gene>
    <name evidence="2" type="ORF">BGTH12_LOCUS721</name>
</gene>
<evidence type="ECO:0000313" key="2">
    <source>
        <dbReference type="EMBL" id="CAD6499363.1"/>
    </source>
</evidence>
<sequence>MAKAYQGSQRLFLFSLWWMLQVEGRVKVTRKKVSSGISKSTHYMSSYRYN</sequence>
<comment type="caution">
    <text evidence="2">The sequence shown here is derived from an EMBL/GenBank/DDBJ whole genome shotgun (WGS) entry which is preliminary data.</text>
</comment>
<keyword evidence="1" id="KW-0732">Signal</keyword>
<feature type="signal peptide" evidence="1">
    <location>
        <begin position="1"/>
        <end position="24"/>
    </location>
</feature>